<protein>
    <submittedName>
        <fullName evidence="1">Uncharacterized protein</fullName>
    </submittedName>
</protein>
<dbReference type="EMBL" id="JAWQEG010001406">
    <property type="protein sequence ID" value="KAK3879706.1"/>
    <property type="molecule type" value="Genomic_DNA"/>
</dbReference>
<evidence type="ECO:0000313" key="2">
    <source>
        <dbReference type="Proteomes" id="UP001286313"/>
    </source>
</evidence>
<dbReference type="Proteomes" id="UP001286313">
    <property type="component" value="Unassembled WGS sequence"/>
</dbReference>
<evidence type="ECO:0000313" key="1">
    <source>
        <dbReference type="EMBL" id="KAK3879706.1"/>
    </source>
</evidence>
<comment type="caution">
    <text evidence="1">The sequence shown here is derived from an EMBL/GenBank/DDBJ whole genome shotgun (WGS) entry which is preliminary data.</text>
</comment>
<dbReference type="AlphaFoldDB" id="A0AAE1FUA2"/>
<reference evidence="1" key="1">
    <citation type="submission" date="2023-10" db="EMBL/GenBank/DDBJ databases">
        <title>Genome assemblies of two species of porcelain crab, Petrolisthes cinctipes and Petrolisthes manimaculis (Anomura: Porcellanidae).</title>
        <authorList>
            <person name="Angst P."/>
        </authorList>
    </citation>
    <scope>NUCLEOTIDE SEQUENCE</scope>
    <source>
        <strain evidence="1">PB745_01</strain>
        <tissue evidence="1">Gill</tissue>
    </source>
</reference>
<sequence length="117" mass="12664">MGILTGIKGDQFTTAFTGISPTTRPLTREDLYGQQQQGLPDGFLQGPGGLMHRPGVHSPTEMRGGVMVTTSGMVKSLDRPRQTSVSTTQFPNCSLTIPELESYNSQRGCSICFLGIW</sequence>
<proteinExistence type="predicted"/>
<accession>A0AAE1FUA2</accession>
<keyword evidence="2" id="KW-1185">Reference proteome</keyword>
<gene>
    <name evidence="1" type="ORF">Pcinc_015751</name>
</gene>
<organism evidence="1 2">
    <name type="scientific">Petrolisthes cinctipes</name>
    <name type="common">Flat porcelain crab</name>
    <dbReference type="NCBI Taxonomy" id="88211"/>
    <lineage>
        <taxon>Eukaryota</taxon>
        <taxon>Metazoa</taxon>
        <taxon>Ecdysozoa</taxon>
        <taxon>Arthropoda</taxon>
        <taxon>Crustacea</taxon>
        <taxon>Multicrustacea</taxon>
        <taxon>Malacostraca</taxon>
        <taxon>Eumalacostraca</taxon>
        <taxon>Eucarida</taxon>
        <taxon>Decapoda</taxon>
        <taxon>Pleocyemata</taxon>
        <taxon>Anomura</taxon>
        <taxon>Galatheoidea</taxon>
        <taxon>Porcellanidae</taxon>
        <taxon>Petrolisthes</taxon>
    </lineage>
</organism>
<name>A0AAE1FUA2_PETCI</name>